<name>A0ABV3Z6R1_9PROT</name>
<comment type="subcellular location">
    <subcellularLocation>
        <location evidence="1 4">Cell outer membrane</location>
    </subcellularLocation>
</comment>
<keyword evidence="9" id="KW-1185">Reference proteome</keyword>
<dbReference type="SUPFAM" id="SSF56935">
    <property type="entry name" value="Porins"/>
    <property type="match status" value="1"/>
</dbReference>
<keyword evidence="2 4" id="KW-0472">Membrane</keyword>
<feature type="domain" description="TonB-dependent receptor plug" evidence="7">
    <location>
        <begin position="60"/>
        <end position="178"/>
    </location>
</feature>
<organism evidence="8 9">
    <name type="scientific">Hyphococcus lacteus</name>
    <dbReference type="NCBI Taxonomy" id="3143536"/>
    <lineage>
        <taxon>Bacteria</taxon>
        <taxon>Pseudomonadati</taxon>
        <taxon>Pseudomonadota</taxon>
        <taxon>Alphaproteobacteria</taxon>
        <taxon>Parvularculales</taxon>
        <taxon>Parvularculaceae</taxon>
        <taxon>Hyphococcus</taxon>
    </lineage>
</organism>
<dbReference type="RefSeq" id="WP_369314490.1">
    <property type="nucleotide sequence ID" value="NZ_JBEHZE010000001.1"/>
</dbReference>
<dbReference type="PANTHER" id="PTHR47234:SF2">
    <property type="entry name" value="TONB-DEPENDENT RECEPTOR"/>
    <property type="match status" value="1"/>
</dbReference>
<evidence type="ECO:0000259" key="6">
    <source>
        <dbReference type="Pfam" id="PF00593"/>
    </source>
</evidence>
<evidence type="ECO:0000256" key="1">
    <source>
        <dbReference type="ARBA" id="ARBA00004442"/>
    </source>
</evidence>
<feature type="domain" description="TonB-dependent receptor-like beta-barrel" evidence="6">
    <location>
        <begin position="469"/>
        <end position="1006"/>
    </location>
</feature>
<evidence type="ECO:0000256" key="5">
    <source>
        <dbReference type="SAM" id="SignalP"/>
    </source>
</evidence>
<keyword evidence="5" id="KW-0732">Signal</keyword>
<evidence type="ECO:0000313" key="9">
    <source>
        <dbReference type="Proteomes" id="UP001560685"/>
    </source>
</evidence>
<dbReference type="Pfam" id="PF07715">
    <property type="entry name" value="Plug"/>
    <property type="match status" value="1"/>
</dbReference>
<dbReference type="Gene3D" id="2.40.170.20">
    <property type="entry name" value="TonB-dependent receptor, beta-barrel domain"/>
    <property type="match status" value="1"/>
</dbReference>
<reference evidence="8 9" key="1">
    <citation type="submission" date="2024-05" db="EMBL/GenBank/DDBJ databases">
        <title>Three bacterial strains, DH-69, EH-24, and ECK-19 isolated from coastal sediments.</title>
        <authorList>
            <person name="Ye Y.-Q."/>
            <person name="Du Z.-J."/>
        </authorList>
    </citation>
    <scope>NUCLEOTIDE SEQUENCE [LARGE SCALE GENOMIC DNA]</scope>
    <source>
        <strain evidence="8 9">ECK-19</strain>
    </source>
</reference>
<feature type="chain" id="PRO_5045807982" evidence="5">
    <location>
        <begin position="26"/>
        <end position="1040"/>
    </location>
</feature>
<proteinExistence type="inferred from homology"/>
<dbReference type="PANTHER" id="PTHR47234">
    <property type="match status" value="1"/>
</dbReference>
<evidence type="ECO:0000313" key="8">
    <source>
        <dbReference type="EMBL" id="MEX6634509.1"/>
    </source>
</evidence>
<dbReference type="InterPro" id="IPR012910">
    <property type="entry name" value="Plug_dom"/>
</dbReference>
<comment type="similarity">
    <text evidence="4">Belongs to the TonB-dependent receptor family.</text>
</comment>
<gene>
    <name evidence="8" type="ORF">ABFZ84_13215</name>
</gene>
<keyword evidence="8" id="KW-0675">Receptor</keyword>
<evidence type="ECO:0000256" key="4">
    <source>
        <dbReference type="RuleBase" id="RU003357"/>
    </source>
</evidence>
<comment type="caution">
    <text evidence="8">The sequence shown here is derived from an EMBL/GenBank/DDBJ whole genome shotgun (WGS) entry which is preliminary data.</text>
</comment>
<sequence length="1040" mass="114476">MKKNLFGQFLLGTASLLAFSSVANAQQGVNDTTDSEGQPERDEIVVVGTQVKGANIAGEMPVTVLGSDDIEGAGDLTFEELLSNIPQAGGLDFNSTAELSNDARGDIASLNLRTLGADTSLVLVNGRRMVAHPQTQTFGGVPIQFVNMNAIPTYGLGRIEILRDGASALYGSDAISGVLNAVIRDDYEGLNARVRYGLAEGTGQHDLNLRVYGGKYFNDDRTNVSFSAQYYDREGLDASELDFTADADHQFDPRLSPDSPFFGSTSFRNHSSFSPFGEFRVGNADSSADGIDGERVRQNGDSLTSSAGLFHLQPEGFFPNSSQLGLPFGNGLELDDGSFTSSSTTSGNGLDVLVGDEVYRTRPLYENQNVFRKIIPDTQRINFAMNVTHELNDSIEVYGDFIFYNSESEKFFGPSVLSTSNNFVIPASYYWNPFGAEMLPDGSVNPNRLADIDAPAEGLDIAVRRYRFNELGPRTIDVSQTQWRTLGGVRGVYKNWDWDSAFGYSRSSAKDVGLLVSRSALYAELSRTDADALNIFDGPDIADVAAVEASGIGVDVTRKSINTLMTWDLRASTPRLFELPGGDVGFGWGVEWRRETIEDDRDERLDGTISFTNPLTGEFFESDLLGVSATADVAADRNVFSAYSEVILPVFTDTAAGSASIQAAGRVEHYTDIEETVMKPRVLATWEPAEQLSFRAAYSLGFRAPNLVQTSTPSFSRFSNFQEDWAHCTFVQQSSGSGCLDFAVTSVISGNPDLEPETSRNISAGIVLKPLDGWMFTADYWSIELNGTVGTIPRNDQIAIDEFLRRTGQGFNPNVEREDPDSDRVADIEAYNIANGTSIEPFGDILFVNETFLNLQTRRTSGFDFFGRYETPRTKYGRFKVSVNAALLTKYEQDPFDEVLPLLDDPIGSETIDPSSVGDLIQIESRPKWRGSANFRWNYNANVGVGMNARYVGRVFDPDVTATLDDGSEINFEVGRWYRLDMYADYSFRKSGLLGGTRIRVGINNLTNNEPPFYDNSAGYSGRLHSVTPRYFYFDVRKRF</sequence>
<dbReference type="InterPro" id="IPR037066">
    <property type="entry name" value="Plug_dom_sf"/>
</dbReference>
<protein>
    <submittedName>
        <fullName evidence="8">TonB-dependent receptor</fullName>
    </submittedName>
</protein>
<evidence type="ECO:0000256" key="3">
    <source>
        <dbReference type="ARBA" id="ARBA00023237"/>
    </source>
</evidence>
<keyword evidence="4" id="KW-0798">TonB box</keyword>
<dbReference type="EMBL" id="JBEHZE010000001">
    <property type="protein sequence ID" value="MEX6634509.1"/>
    <property type="molecule type" value="Genomic_DNA"/>
</dbReference>
<evidence type="ECO:0000256" key="2">
    <source>
        <dbReference type="ARBA" id="ARBA00023136"/>
    </source>
</evidence>
<dbReference type="InterPro" id="IPR036942">
    <property type="entry name" value="Beta-barrel_TonB_sf"/>
</dbReference>
<dbReference type="Gene3D" id="2.170.130.10">
    <property type="entry name" value="TonB-dependent receptor, plug domain"/>
    <property type="match status" value="1"/>
</dbReference>
<feature type="signal peptide" evidence="5">
    <location>
        <begin position="1"/>
        <end position="25"/>
    </location>
</feature>
<evidence type="ECO:0000259" key="7">
    <source>
        <dbReference type="Pfam" id="PF07715"/>
    </source>
</evidence>
<dbReference type="InterPro" id="IPR000531">
    <property type="entry name" value="Beta-barrel_TonB"/>
</dbReference>
<accession>A0ABV3Z6R1</accession>
<keyword evidence="3" id="KW-0998">Cell outer membrane</keyword>
<dbReference type="Pfam" id="PF00593">
    <property type="entry name" value="TonB_dep_Rec_b-barrel"/>
    <property type="match status" value="1"/>
</dbReference>
<dbReference type="Proteomes" id="UP001560685">
    <property type="component" value="Unassembled WGS sequence"/>
</dbReference>